<gene>
    <name evidence="2" type="ORF">H0921_12240</name>
</gene>
<reference evidence="2 3" key="1">
    <citation type="submission" date="2020-07" db="EMBL/GenBank/DDBJ databases">
        <title>Thermogemmata thermophila gen. nov., sp. nov., a novel moderate thermophilic planctomycete from a Kamchatka hot spring.</title>
        <authorList>
            <person name="Elcheninov A.G."/>
            <person name="Podosokorskaya O.A."/>
            <person name="Kovaleva O.L."/>
            <person name="Novikov A."/>
            <person name="Bonch-Osmolovskaya E.A."/>
            <person name="Toshchakov S.V."/>
            <person name="Kublanov I.V."/>
        </authorList>
    </citation>
    <scope>NUCLEOTIDE SEQUENCE [LARGE SCALE GENOMIC DNA]</scope>
    <source>
        <strain evidence="2 3">2918</strain>
    </source>
</reference>
<evidence type="ECO:0000259" key="1">
    <source>
        <dbReference type="Pfam" id="PF07883"/>
    </source>
</evidence>
<dbReference type="Pfam" id="PF07883">
    <property type="entry name" value="Cupin_2"/>
    <property type="match status" value="1"/>
</dbReference>
<proteinExistence type="predicted"/>
<dbReference type="PANTHER" id="PTHR36440:SF1">
    <property type="entry name" value="PUTATIVE (AFU_ORTHOLOGUE AFUA_8G07350)-RELATED"/>
    <property type="match status" value="1"/>
</dbReference>
<feature type="domain" description="Cupin type-2" evidence="1">
    <location>
        <begin position="53"/>
        <end position="119"/>
    </location>
</feature>
<name>A0A7V8VF77_9BACT</name>
<dbReference type="Proteomes" id="UP000542342">
    <property type="component" value="Unassembled WGS sequence"/>
</dbReference>
<dbReference type="InterPro" id="IPR013096">
    <property type="entry name" value="Cupin_2"/>
</dbReference>
<dbReference type="InterPro" id="IPR011051">
    <property type="entry name" value="RmlC_Cupin_sf"/>
</dbReference>
<dbReference type="SUPFAM" id="SSF51182">
    <property type="entry name" value="RmlC-like cupins"/>
    <property type="match status" value="1"/>
</dbReference>
<accession>A0A7V8VF77</accession>
<comment type="caution">
    <text evidence="2">The sequence shown here is derived from an EMBL/GenBank/DDBJ whole genome shotgun (WGS) entry which is preliminary data.</text>
</comment>
<dbReference type="InterPro" id="IPR053146">
    <property type="entry name" value="QDO-like"/>
</dbReference>
<dbReference type="InterPro" id="IPR014710">
    <property type="entry name" value="RmlC-like_jellyroll"/>
</dbReference>
<dbReference type="EMBL" id="JACEFB010000009">
    <property type="protein sequence ID" value="MBA2226933.1"/>
    <property type="molecule type" value="Genomic_DNA"/>
</dbReference>
<organism evidence="2 3">
    <name type="scientific">Thermogemmata fonticola</name>
    <dbReference type="NCBI Taxonomy" id="2755323"/>
    <lineage>
        <taxon>Bacteria</taxon>
        <taxon>Pseudomonadati</taxon>
        <taxon>Planctomycetota</taxon>
        <taxon>Planctomycetia</taxon>
        <taxon>Gemmatales</taxon>
        <taxon>Gemmataceae</taxon>
        <taxon>Thermogemmata</taxon>
    </lineage>
</organism>
<keyword evidence="3" id="KW-1185">Reference proteome</keyword>
<evidence type="ECO:0000313" key="3">
    <source>
        <dbReference type="Proteomes" id="UP000542342"/>
    </source>
</evidence>
<dbReference type="AlphaFoldDB" id="A0A7V8VF77"/>
<dbReference type="PANTHER" id="PTHR36440">
    <property type="entry name" value="PUTATIVE (AFU_ORTHOLOGUE AFUA_8G07350)-RELATED"/>
    <property type="match status" value="1"/>
</dbReference>
<dbReference type="Gene3D" id="2.60.120.10">
    <property type="entry name" value="Jelly Rolls"/>
    <property type="match status" value="1"/>
</dbReference>
<dbReference type="RefSeq" id="WP_194538488.1">
    <property type="nucleotide sequence ID" value="NZ_JACEFB010000009.1"/>
</dbReference>
<evidence type="ECO:0000313" key="2">
    <source>
        <dbReference type="EMBL" id="MBA2226933.1"/>
    </source>
</evidence>
<protein>
    <submittedName>
        <fullName evidence="2">Cupin domain-containing protein</fullName>
    </submittedName>
</protein>
<sequence>MAAEPSLFLPRSELAAPIVRSAGEGKTVGVVRGRTTFKILPAETGGAYAVLEQQVPPGSGPPLHVHRHETEIFYVLAGTFEFTVAGQTFRGTTGTLVAGPRDIPHTFRNVGPSESRLLLTVIPGAFAQYFLDVDGVADDDLAAIRALCARYGVDILDTC</sequence>